<feature type="transmembrane region" description="Helical" evidence="1">
    <location>
        <begin position="7"/>
        <end position="25"/>
    </location>
</feature>
<keyword evidence="1" id="KW-0472">Membrane</keyword>
<organism evidence="2">
    <name type="scientific">Vibrio vulnificus</name>
    <dbReference type="NCBI Taxonomy" id="672"/>
    <lineage>
        <taxon>Bacteria</taxon>
        <taxon>Pseudomonadati</taxon>
        <taxon>Pseudomonadota</taxon>
        <taxon>Gammaproteobacteria</taxon>
        <taxon>Vibrionales</taxon>
        <taxon>Vibrionaceae</taxon>
        <taxon>Vibrio</taxon>
    </lineage>
</organism>
<proteinExistence type="predicted"/>
<reference evidence="2" key="2">
    <citation type="submission" date="2019-01" db="EMBL/GenBank/DDBJ databases">
        <authorList>
            <consortium name="NCBI Pathogen Detection Project"/>
        </authorList>
    </citation>
    <scope>NUCLEOTIDE SEQUENCE</scope>
    <source>
        <strain evidence="2">BCW_3452</strain>
    </source>
</reference>
<keyword evidence="1" id="KW-0812">Transmembrane</keyword>
<evidence type="ECO:0000256" key="1">
    <source>
        <dbReference type="SAM" id="Phobius"/>
    </source>
</evidence>
<gene>
    <name evidence="2" type="ORF">I7730_25895</name>
</gene>
<comment type="caution">
    <text evidence="2">The sequence shown here is derived from an EMBL/GenBank/DDBJ whole genome shotgun (WGS) entry which is preliminary data.</text>
</comment>
<keyword evidence="1" id="KW-1133">Transmembrane helix</keyword>
<dbReference type="Proteomes" id="UP000863257">
    <property type="component" value="Unassembled WGS sequence"/>
</dbReference>
<name>A0A8H9TI52_VIBVL</name>
<sequence length="126" mass="14576">MRALWNSYFFILIPFIMLCIIKGQTGKWENVILSTDWSVASFIMFAQKFGEMISALVNTRGRIDSDVLTTYIIKVLFLGIIPSVYVYFIMNTEPNFYAAGLQILLFVYASWRFFIDSMKISLLQKG</sequence>
<feature type="transmembrane region" description="Helical" evidence="1">
    <location>
        <begin position="96"/>
        <end position="115"/>
    </location>
</feature>
<protein>
    <submittedName>
        <fullName evidence="2">Uncharacterized protein</fullName>
    </submittedName>
</protein>
<feature type="transmembrane region" description="Helical" evidence="1">
    <location>
        <begin position="71"/>
        <end position="90"/>
    </location>
</feature>
<dbReference type="AlphaFoldDB" id="A0A8H9TI52"/>
<feature type="non-terminal residue" evidence="2">
    <location>
        <position position="126"/>
    </location>
</feature>
<accession>A0A8H9TI52</accession>
<dbReference type="EMBL" id="DACRBY010000173">
    <property type="protein sequence ID" value="HAS8543157.1"/>
    <property type="molecule type" value="Genomic_DNA"/>
</dbReference>
<evidence type="ECO:0000313" key="2">
    <source>
        <dbReference type="EMBL" id="HAS8543157.1"/>
    </source>
</evidence>
<reference evidence="2" key="1">
    <citation type="journal article" date="2018" name="Genome Biol.">
        <title>SKESA: strategic k-mer extension for scrupulous assemblies.</title>
        <authorList>
            <person name="Souvorov A."/>
            <person name="Agarwala R."/>
            <person name="Lipman D.J."/>
        </authorList>
    </citation>
    <scope>NUCLEOTIDE SEQUENCE</scope>
    <source>
        <strain evidence="2">BCW_3452</strain>
    </source>
</reference>